<dbReference type="AlphaFoldDB" id="A0AAD6LNI0"/>
<keyword evidence="2" id="KW-1185">Reference proteome</keyword>
<sequence length="28" mass="3352">MKRMQSFQIIPQTMNWMVGLSYRPACHP</sequence>
<organism evidence="1 2">
    <name type="scientific">Populus alba x Populus x berolinensis</name>
    <dbReference type="NCBI Taxonomy" id="444605"/>
    <lineage>
        <taxon>Eukaryota</taxon>
        <taxon>Viridiplantae</taxon>
        <taxon>Streptophyta</taxon>
        <taxon>Embryophyta</taxon>
        <taxon>Tracheophyta</taxon>
        <taxon>Spermatophyta</taxon>
        <taxon>Magnoliopsida</taxon>
        <taxon>eudicotyledons</taxon>
        <taxon>Gunneridae</taxon>
        <taxon>Pentapetalae</taxon>
        <taxon>rosids</taxon>
        <taxon>fabids</taxon>
        <taxon>Malpighiales</taxon>
        <taxon>Salicaceae</taxon>
        <taxon>Saliceae</taxon>
        <taxon>Populus</taxon>
    </lineage>
</organism>
<comment type="caution">
    <text evidence="1">The sequence shown here is derived from an EMBL/GenBank/DDBJ whole genome shotgun (WGS) entry which is preliminary data.</text>
</comment>
<dbReference type="Proteomes" id="UP001164929">
    <property type="component" value="Chromosome 15"/>
</dbReference>
<evidence type="ECO:0000313" key="2">
    <source>
        <dbReference type="Proteomes" id="UP001164929"/>
    </source>
</evidence>
<reference evidence="1" key="1">
    <citation type="journal article" date="2023" name="Mol. Ecol. Resour.">
        <title>Chromosome-level genome assembly of a triploid poplar Populus alba 'Berolinensis'.</title>
        <authorList>
            <person name="Chen S."/>
            <person name="Yu Y."/>
            <person name="Wang X."/>
            <person name="Wang S."/>
            <person name="Zhang T."/>
            <person name="Zhou Y."/>
            <person name="He R."/>
            <person name="Meng N."/>
            <person name="Wang Y."/>
            <person name="Liu W."/>
            <person name="Liu Z."/>
            <person name="Liu J."/>
            <person name="Guo Q."/>
            <person name="Huang H."/>
            <person name="Sederoff R.R."/>
            <person name="Wang G."/>
            <person name="Qu G."/>
            <person name="Chen S."/>
        </authorList>
    </citation>
    <scope>NUCLEOTIDE SEQUENCE</scope>
    <source>
        <strain evidence="1">SC-2020</strain>
    </source>
</reference>
<protein>
    <submittedName>
        <fullName evidence="1">Uncharacterized protein</fullName>
    </submittedName>
</protein>
<gene>
    <name evidence="1" type="ORF">NC653_034871</name>
</gene>
<accession>A0AAD6LNI0</accession>
<dbReference type="EMBL" id="JAQIZT010000015">
    <property type="protein sequence ID" value="KAJ6970413.1"/>
    <property type="molecule type" value="Genomic_DNA"/>
</dbReference>
<proteinExistence type="predicted"/>
<evidence type="ECO:0000313" key="1">
    <source>
        <dbReference type="EMBL" id="KAJ6970413.1"/>
    </source>
</evidence>
<name>A0AAD6LNI0_9ROSI</name>